<feature type="transmembrane region" description="Helical" evidence="2">
    <location>
        <begin position="162"/>
        <end position="189"/>
    </location>
</feature>
<accession>B5VZ51</accession>
<feature type="region of interest" description="Disordered" evidence="1">
    <location>
        <begin position="273"/>
        <end position="313"/>
    </location>
</feature>
<evidence type="ECO:0000313" key="3">
    <source>
        <dbReference type="EMBL" id="EDZ95523.1"/>
    </source>
</evidence>
<dbReference type="EMBL" id="ABYK01000010">
    <property type="protein sequence ID" value="EDZ95523.1"/>
    <property type="molecule type" value="Genomic_DNA"/>
</dbReference>
<sequence length="522" mass="59072">MVFKEQYALQPGGPERLVVSWEKGWQNFTIYLDGRELGKFVNPQAIKDGQCFDLKDGTQIKVKLIRDFIFWYLQILWRDRPVPGSETDPETQLKKAYNIFTNIWKIGAGIVGLVFLLSLFAINEVGAGVILLPLFLLSNISPYFLTAYFLKRKAKLAAYFAIWFVFVLYIYAWLAFWMSVLMSIFWVLASLMNGFGTFIAVIISVSLLNIFLRWVLHLFYTAFKRVWAAPFAIYQLDEKWGLNSGVHPNYQYQDNVNNPIPIQSNSAILTNLSNLTNRPPAPPPAPPAPAPPPAPPPPKPPKPPKPMTPPIPRRVNNAAIAKMQTLNPEGYKLYQKAEQSQDPHIFFQAGEMYDRSYSSFWGDGIFSGNYDRHFIKMLGISIDVVGMETAKQEATTIIKNSRDSLVISCLCYLKAIKLDSNHYWSTLKLATALTAALQIEASLTYWRQALNLEKQDTLSALTADSMGFDNRSTAAKEVMYKLGLGSNPQDFDSHFLKQQAIAKKLLCDHPYLSDNIPKLRTG</sequence>
<gene>
    <name evidence="3" type="ORF">AmaxDRAFT_1793</name>
</gene>
<name>B5VZ51_LIMMA</name>
<feature type="transmembrane region" description="Helical" evidence="2">
    <location>
        <begin position="128"/>
        <end position="150"/>
    </location>
</feature>
<evidence type="ECO:0000256" key="1">
    <source>
        <dbReference type="SAM" id="MobiDB-lite"/>
    </source>
</evidence>
<keyword evidence="2" id="KW-0812">Transmembrane</keyword>
<feature type="compositionally biased region" description="Pro residues" evidence="1">
    <location>
        <begin position="279"/>
        <end position="312"/>
    </location>
</feature>
<organism evidence="3 4">
    <name type="scientific">Limnospira maxima CS-328</name>
    <dbReference type="NCBI Taxonomy" id="513049"/>
    <lineage>
        <taxon>Bacteria</taxon>
        <taxon>Bacillati</taxon>
        <taxon>Cyanobacteriota</taxon>
        <taxon>Cyanophyceae</taxon>
        <taxon>Oscillatoriophycideae</taxon>
        <taxon>Oscillatoriales</taxon>
        <taxon>Sirenicapillariaceae</taxon>
        <taxon>Limnospira</taxon>
    </lineage>
</organism>
<dbReference type="RefSeq" id="WP_006621937.1">
    <property type="nucleotide sequence ID" value="NZ_ABYK01000010.1"/>
</dbReference>
<keyword evidence="2" id="KW-0472">Membrane</keyword>
<dbReference type="SUPFAM" id="SSF48452">
    <property type="entry name" value="TPR-like"/>
    <property type="match status" value="1"/>
</dbReference>
<feature type="transmembrane region" description="Helical" evidence="2">
    <location>
        <begin position="103"/>
        <end position="122"/>
    </location>
</feature>
<comment type="caution">
    <text evidence="3">The sequence shown here is derived from an EMBL/GenBank/DDBJ whole genome shotgun (WGS) entry which is preliminary data.</text>
</comment>
<dbReference type="InterPro" id="IPR011990">
    <property type="entry name" value="TPR-like_helical_dom_sf"/>
</dbReference>
<evidence type="ECO:0000313" key="4">
    <source>
        <dbReference type="Proteomes" id="UP000004061"/>
    </source>
</evidence>
<feature type="transmembrane region" description="Helical" evidence="2">
    <location>
        <begin position="195"/>
        <end position="216"/>
    </location>
</feature>
<proteinExistence type="predicted"/>
<evidence type="ECO:0000256" key="2">
    <source>
        <dbReference type="SAM" id="Phobius"/>
    </source>
</evidence>
<reference evidence="3 4" key="1">
    <citation type="journal article" date="2011" name="Appl. Environ. Microbiol.">
        <title>Contribution of a Sodium Ion Gradient to Energy Conservation during Fermentation in the Cyanobacterium Arthrospira (Spirulina) maxima CS-328.</title>
        <authorList>
            <person name="Carrieri D."/>
            <person name="Ananyev G."/>
            <person name="Lenz O."/>
            <person name="Bryant D.A."/>
            <person name="Dismukes G.C."/>
        </authorList>
    </citation>
    <scope>NUCLEOTIDE SEQUENCE [LARGE SCALE GENOMIC DNA]</scope>
    <source>
        <strain evidence="3 4">CS-328</strain>
    </source>
</reference>
<keyword evidence="4" id="KW-1185">Reference proteome</keyword>
<dbReference type="Proteomes" id="UP000004061">
    <property type="component" value="Unassembled WGS sequence"/>
</dbReference>
<dbReference type="AlphaFoldDB" id="B5VZ51"/>
<protein>
    <submittedName>
        <fullName evidence="3">Uncharacterized protein</fullName>
    </submittedName>
</protein>
<keyword evidence="2" id="KW-1133">Transmembrane helix</keyword>